<sequence length="61" mass="6807">MEYPVRPEQFGAFGTCHDLALVDDGDIVRDALDITGDMRAEQYRPVLVQHEVADDLGQFVA</sequence>
<reference evidence="1" key="1">
    <citation type="submission" date="2019-08" db="EMBL/GenBank/DDBJ databases">
        <authorList>
            <person name="Kucharzyk K."/>
            <person name="Murdoch R.W."/>
            <person name="Higgins S."/>
            <person name="Loffler F."/>
        </authorList>
    </citation>
    <scope>NUCLEOTIDE SEQUENCE</scope>
</reference>
<protein>
    <submittedName>
        <fullName evidence="1">Uncharacterized protein</fullName>
    </submittedName>
</protein>
<name>A0A645DD34_9ZZZZ</name>
<comment type="caution">
    <text evidence="1">The sequence shown here is derived from an EMBL/GenBank/DDBJ whole genome shotgun (WGS) entry which is preliminary data.</text>
</comment>
<evidence type="ECO:0000313" key="1">
    <source>
        <dbReference type="EMBL" id="MPM86948.1"/>
    </source>
</evidence>
<proteinExistence type="predicted"/>
<gene>
    <name evidence="1" type="ORF">SDC9_134041</name>
</gene>
<dbReference type="AlphaFoldDB" id="A0A645DD34"/>
<dbReference type="EMBL" id="VSSQ01034870">
    <property type="protein sequence ID" value="MPM86948.1"/>
    <property type="molecule type" value="Genomic_DNA"/>
</dbReference>
<accession>A0A645DD34</accession>
<organism evidence="1">
    <name type="scientific">bioreactor metagenome</name>
    <dbReference type="NCBI Taxonomy" id="1076179"/>
    <lineage>
        <taxon>unclassified sequences</taxon>
        <taxon>metagenomes</taxon>
        <taxon>ecological metagenomes</taxon>
    </lineage>
</organism>